<dbReference type="AlphaFoldDB" id="A0A7Y9DXM3"/>
<dbReference type="Pfam" id="PF11387">
    <property type="entry name" value="DUF2795"/>
    <property type="match status" value="1"/>
</dbReference>
<dbReference type="Proteomes" id="UP000535890">
    <property type="component" value="Unassembled WGS sequence"/>
</dbReference>
<evidence type="ECO:0000313" key="3">
    <source>
        <dbReference type="Proteomes" id="UP000535890"/>
    </source>
</evidence>
<sequence>MTIRSAPRGDVLFTPETAPWRVPAPRRPQGPDEGPVRVGPGGRDAAEIRDLFSAVYAGAPWPARPWQLLAHADDHGVDLVTRAALRALPSRVYTGPDDVSTALAALPPVHRPRRVGTPV</sequence>
<comment type="caution">
    <text evidence="2">The sequence shown here is derived from an EMBL/GenBank/DDBJ whole genome shotgun (WGS) entry which is preliminary data.</text>
</comment>
<dbReference type="InterPro" id="IPR021527">
    <property type="entry name" value="DUF2795"/>
</dbReference>
<reference evidence="2 3" key="1">
    <citation type="submission" date="2020-07" db="EMBL/GenBank/DDBJ databases">
        <title>Sequencing the genomes of 1000 actinobacteria strains.</title>
        <authorList>
            <person name="Klenk H.-P."/>
        </authorList>
    </citation>
    <scope>NUCLEOTIDE SEQUENCE [LARGE SCALE GENOMIC DNA]</scope>
    <source>
        <strain evidence="2 3">DSM 45772</strain>
    </source>
</reference>
<gene>
    <name evidence="2" type="ORF">BJ983_003393</name>
</gene>
<dbReference type="RefSeq" id="WP_179794864.1">
    <property type="nucleotide sequence ID" value="NZ_BAABHP010000014.1"/>
</dbReference>
<organism evidence="2 3">
    <name type="scientific">Actinomycetospora corticicola</name>
    <dbReference type="NCBI Taxonomy" id="663602"/>
    <lineage>
        <taxon>Bacteria</taxon>
        <taxon>Bacillati</taxon>
        <taxon>Actinomycetota</taxon>
        <taxon>Actinomycetes</taxon>
        <taxon>Pseudonocardiales</taxon>
        <taxon>Pseudonocardiaceae</taxon>
        <taxon>Actinomycetospora</taxon>
    </lineage>
</organism>
<dbReference type="EMBL" id="JACCBN010000001">
    <property type="protein sequence ID" value="NYD37291.1"/>
    <property type="molecule type" value="Genomic_DNA"/>
</dbReference>
<proteinExistence type="predicted"/>
<protein>
    <submittedName>
        <fullName evidence="2">Uncharacterized protein</fullName>
    </submittedName>
</protein>
<evidence type="ECO:0000256" key="1">
    <source>
        <dbReference type="SAM" id="MobiDB-lite"/>
    </source>
</evidence>
<name>A0A7Y9DXM3_9PSEU</name>
<accession>A0A7Y9DXM3</accession>
<keyword evidence="3" id="KW-1185">Reference proteome</keyword>
<feature type="region of interest" description="Disordered" evidence="1">
    <location>
        <begin position="1"/>
        <end position="42"/>
    </location>
</feature>
<evidence type="ECO:0000313" key="2">
    <source>
        <dbReference type="EMBL" id="NYD37291.1"/>
    </source>
</evidence>